<evidence type="ECO:0000256" key="1">
    <source>
        <dbReference type="ARBA" id="ARBA00005641"/>
    </source>
</evidence>
<feature type="domain" description="Glycoside hydrolase family 5" evidence="6">
    <location>
        <begin position="36"/>
        <end position="373"/>
    </location>
</feature>
<organism evidence="10 11">
    <name type="scientific">Fusarium avenaceum</name>
    <dbReference type="NCBI Taxonomy" id="40199"/>
    <lineage>
        <taxon>Eukaryota</taxon>
        <taxon>Fungi</taxon>
        <taxon>Dikarya</taxon>
        <taxon>Ascomycota</taxon>
        <taxon>Pezizomycotina</taxon>
        <taxon>Sordariomycetes</taxon>
        <taxon>Hypocreomycetidae</taxon>
        <taxon>Hypocreales</taxon>
        <taxon>Nectriaceae</taxon>
        <taxon>Fusarium</taxon>
        <taxon>Fusarium tricinctum species complex</taxon>
    </lineage>
</organism>
<sequence length="1941" mass="221344">MKQFVGPLLALGCLIGNAAAAWPNGPFKTSGRWIVNANNEKVKLAGANWPGHGEVMVPEGLQYQSIQDVISDIKSIGMNAIRLTYATELVDQIYDNGGKDIDLKTSFEQGLGKENGTIVLAKVLKNNPSFTAKTTRLEVYDAIAAECLRQKVYINLDNHISEAKWCCGGTDSNTWWGDTQFDVDKWVRGGAYMAAHSKKWPAKVSQSLRNEPREPTNNNKLRDESYNWSDLYKYMRQGADAVHKADPNAIIIISGMNYDTYVTPLFTGAKLEPRGEVFNRDDFVGYGKDKLVLEIHTYENKGTSCPSLRHNLYTKGFQAMNETDPNTAEVFPVMLTEFGQAMNGADYETAKTYISCLSQYLPELQASWFIWVIVGRYYTRQGIQEFDDSWGMKKPDWSGWRNDEYINTYLKPQIAGTLKYFQMALFLRDRSPLKPEIRLAQAVSEFEAILTSEQKVSFSASRSSAATAAPSMSDVMRLTAEIDLKATSKHGRGRCFGPRMTNILQSIQQFAALGDVVIGGSQNLIACGVWAAARMTLHVMTGYFTYLERLSLLLMTVGRSAPRYQALAVIYPKSKNLQRYLYEYFITVTKLCHQSVAWAQKSSLQRLSSSISDPDMKNFQSDLEVWSTSIREEANLLLNQKVDEEANQNSSFRNWIANRDGRLHWQERIKSCVAFLDACSQYDYRTPWKQTRKHGTTSVLKSSAQYQQWKRSKSTDRSLIVHGTLGSGKSVLLANIVDDLNLQDNTIVLYLFSRHDDFSSLKSRTILGSLIRQLLESFVNDDSFSHIFVDTISSLDLDDIMSIFRKFPSHPRQVFVVVDGLDECPFEEQQTARRCLTVLQSIGYRLCVSVRTPERTTIWDQRQFQFQLSISENNSDIVDYLQAEVDNRVRDGRLATRDPELVKDIKEELTRGAGGMFLWVTLQLDSICMGMSDHDIREAIGDLPSDLTLTYERNLIKANAKDSKYHHIRVFKLLVSARELLTTDQLREAVSVTIGDTTWDPSREIGDVHAILRFCGSLVMVDEEDDTVRFIHHSARSFCLNSPRNNTEWTFTKKQADENMAGTLVTYLSYNTFETRLSRNRVPNVDVNEIPKKVALTALSKRDIGASFALKLLKPRSQARHNVGPVLAEAGAFKRREEHQQFFLLPYASKHWIQHTAHLDDLPLLPEWYHLLDHPTFGIKLADVSVQQTMRSGEHSPTASSQMIWALQNGHILLLKHELVAPRGIRKIQAHVALWRNLRNIKPLTIKESMDYHLIKWLCPMFLRLRMHHPAKYHFLNRLSVFDDYYAHIIKEAVTIDDAEAIAALLSHDNLTEANLSFISPRLIEIAASYEETRPLEHVMSTGLNSTNIIRIVNSGIPDPVLLRLLYRSIRAGLGLSVLREKEVYIATKLLCSYEVRSTVARGIFRSLIPETATPLGSFRKYFLLNRACLKGDIELATFLLRNSSNPNTGTDIGSCLDATLYGLSRDRLRLVWLLLEFSSKPKLSTVVRAIQLRQWALALYLLSTYAASTRPQEAPHIDQYPFLLDNTFDNLDEIDTLFRFPIPIPGKLVDPTLRKTDFAPLFQLPILKSNYWLNWQFFFVPGFLWEHRWGAIASQEEKAFKQQTHVDMAHEDQALIDTPAEILKEESPYISQCRLQYVLLGADENPWIKITTPNSFSVITEISRRWNWLSVREEWEEPERVWHTQGSNRTPFPVWNESSHLDGLGIWQLPVSTDEMVQIHALVDQRRRRWAQVRSGLADSQWAVRELNKSLFLLQGLPNRCKLFVHDARVPAKYLPRWSTSEHGYMERFGFGFAYMSVRIQWLRTLGLLLSTGSVAYADFPEELLQELGGIFDAPSAVSKQDTTYRHGIIPPALEAAFLGPEFWHYLFRHVHNNSHWLSEVTSWLERADPTIFAWTMGPDAPLSFVRAFQSFLKVGVSTGDMEKLESALEVSRSKLVELM</sequence>
<comment type="similarity">
    <text evidence="1">Belongs to the glycosyl hydrolase 5 (cellulase A) family.</text>
</comment>
<dbReference type="Pfam" id="PF22939">
    <property type="entry name" value="WHD_GPIID"/>
    <property type="match status" value="1"/>
</dbReference>
<dbReference type="PANTHER" id="PTHR31263">
    <property type="entry name" value="CELLULASE FAMILY PROTEIN (AFU_ORTHOLOGUE AFUA_5G14560)"/>
    <property type="match status" value="1"/>
</dbReference>
<feature type="domain" description="GPI inositol-deacylase winged helix" evidence="7">
    <location>
        <begin position="967"/>
        <end position="1045"/>
    </location>
</feature>
<dbReference type="GO" id="GO:0004553">
    <property type="term" value="F:hydrolase activity, hydrolyzing O-glycosyl compounds"/>
    <property type="evidence" value="ECO:0007669"/>
    <property type="project" value="InterPro"/>
</dbReference>
<evidence type="ECO:0000313" key="10">
    <source>
        <dbReference type="EMBL" id="KAG5659682.1"/>
    </source>
</evidence>
<dbReference type="Pfam" id="PF24883">
    <property type="entry name" value="NPHP3_N"/>
    <property type="match status" value="1"/>
</dbReference>
<name>A0A9P7H7E9_9HYPO</name>
<dbReference type="InterPro" id="IPR054471">
    <property type="entry name" value="GPIID_WHD"/>
</dbReference>
<dbReference type="Pfam" id="PF00150">
    <property type="entry name" value="Cellulase"/>
    <property type="match status" value="1"/>
</dbReference>
<dbReference type="SUPFAM" id="SSF51445">
    <property type="entry name" value="(Trans)glycosidases"/>
    <property type="match status" value="1"/>
</dbReference>
<proteinExistence type="inferred from homology"/>
<dbReference type="InterPro" id="IPR001547">
    <property type="entry name" value="Glyco_hydro_5"/>
</dbReference>
<evidence type="ECO:0000259" key="9">
    <source>
        <dbReference type="Pfam" id="PF24883"/>
    </source>
</evidence>
<keyword evidence="11" id="KW-1185">Reference proteome</keyword>
<protein>
    <recommendedName>
        <fullName evidence="12">Glycoside hydrolase family 5 domain-containing protein</fullName>
    </recommendedName>
</protein>
<dbReference type="Gene3D" id="3.40.50.300">
    <property type="entry name" value="P-loop containing nucleotide triphosphate hydrolases"/>
    <property type="match status" value="1"/>
</dbReference>
<dbReference type="PANTHER" id="PTHR31263:SF0">
    <property type="entry name" value="CELLULASE FAMILY PROTEIN (AFU_ORTHOLOGUE AFUA_5G14560)"/>
    <property type="match status" value="1"/>
</dbReference>
<evidence type="ECO:0000259" key="6">
    <source>
        <dbReference type="Pfam" id="PF00150"/>
    </source>
</evidence>
<reference evidence="10" key="1">
    <citation type="submission" date="2021-04" db="EMBL/GenBank/DDBJ databases">
        <title>Draft genome of Fusarium avenaceum strain F156N33, isolated from an atmospheric sample in Virginia.</title>
        <authorList>
            <person name="Yang S."/>
            <person name="Vinatzer B.A."/>
            <person name="Coleman J."/>
        </authorList>
    </citation>
    <scope>NUCLEOTIDE SEQUENCE</scope>
    <source>
        <strain evidence="10">F156N33</strain>
    </source>
</reference>
<dbReference type="EMBL" id="JAGPUO010000011">
    <property type="protein sequence ID" value="KAG5659682.1"/>
    <property type="molecule type" value="Genomic_DNA"/>
</dbReference>
<dbReference type="SUPFAM" id="SSF52540">
    <property type="entry name" value="P-loop containing nucleoside triphosphate hydrolases"/>
    <property type="match status" value="1"/>
</dbReference>
<keyword evidence="2" id="KW-0677">Repeat</keyword>
<dbReference type="InterPro" id="IPR017853">
    <property type="entry name" value="GH"/>
</dbReference>
<gene>
    <name evidence="10" type="ORF">KAF25_002241</name>
</gene>
<keyword evidence="4" id="KW-0326">Glycosidase</keyword>
<feature type="signal peptide" evidence="5">
    <location>
        <begin position="1"/>
        <end position="20"/>
    </location>
</feature>
<evidence type="ECO:0000313" key="11">
    <source>
        <dbReference type="Proteomes" id="UP000782241"/>
    </source>
</evidence>
<evidence type="ECO:0000256" key="3">
    <source>
        <dbReference type="ARBA" id="ARBA00022801"/>
    </source>
</evidence>
<dbReference type="InterPro" id="IPR056884">
    <property type="entry name" value="NPHP3-like_N"/>
</dbReference>
<feature type="chain" id="PRO_5040278659" description="Glycoside hydrolase family 5 domain-containing protein" evidence="5">
    <location>
        <begin position="21"/>
        <end position="1941"/>
    </location>
</feature>
<evidence type="ECO:0008006" key="12">
    <source>
        <dbReference type="Google" id="ProtNLM"/>
    </source>
</evidence>
<dbReference type="Proteomes" id="UP000782241">
    <property type="component" value="Unassembled WGS sequence"/>
</dbReference>
<keyword evidence="3" id="KW-0378">Hydrolase</keyword>
<evidence type="ECO:0000256" key="5">
    <source>
        <dbReference type="SAM" id="SignalP"/>
    </source>
</evidence>
<dbReference type="Pfam" id="PF24809">
    <property type="entry name" value="DUF7708"/>
    <property type="match status" value="1"/>
</dbReference>
<evidence type="ECO:0000259" key="7">
    <source>
        <dbReference type="Pfam" id="PF22939"/>
    </source>
</evidence>
<evidence type="ECO:0000259" key="8">
    <source>
        <dbReference type="Pfam" id="PF24809"/>
    </source>
</evidence>
<keyword evidence="5" id="KW-0732">Signal</keyword>
<evidence type="ECO:0000256" key="4">
    <source>
        <dbReference type="ARBA" id="ARBA00023295"/>
    </source>
</evidence>
<feature type="domain" description="Nephrocystin 3-like N-terminal" evidence="9">
    <location>
        <begin position="695"/>
        <end position="839"/>
    </location>
</feature>
<dbReference type="Gene3D" id="3.20.20.80">
    <property type="entry name" value="Glycosidases"/>
    <property type="match status" value="1"/>
</dbReference>
<dbReference type="GO" id="GO:0000272">
    <property type="term" value="P:polysaccharide catabolic process"/>
    <property type="evidence" value="ECO:0007669"/>
    <property type="project" value="InterPro"/>
</dbReference>
<accession>A0A9P7H7E9</accession>
<comment type="caution">
    <text evidence="10">The sequence shown here is derived from an EMBL/GenBank/DDBJ whole genome shotgun (WGS) entry which is preliminary data.</text>
</comment>
<feature type="domain" description="DUF7708" evidence="8">
    <location>
        <begin position="506"/>
        <end position="627"/>
    </location>
</feature>
<dbReference type="InterPro" id="IPR056125">
    <property type="entry name" value="DUF7708"/>
</dbReference>
<dbReference type="InterPro" id="IPR027417">
    <property type="entry name" value="P-loop_NTPase"/>
</dbReference>
<evidence type="ECO:0000256" key="2">
    <source>
        <dbReference type="ARBA" id="ARBA00022737"/>
    </source>
</evidence>